<gene>
    <name evidence="2" type="ORF">Slin15195_G038750</name>
</gene>
<keyword evidence="1" id="KW-0175">Coiled coil</keyword>
<evidence type="ECO:0000256" key="1">
    <source>
        <dbReference type="SAM" id="Coils"/>
    </source>
</evidence>
<evidence type="ECO:0000313" key="2">
    <source>
        <dbReference type="EMBL" id="USW50556.1"/>
    </source>
</evidence>
<name>A0A9Q9AR65_9PEZI</name>
<organism evidence="2 3">
    <name type="scientific">Septoria linicola</name>
    <dbReference type="NCBI Taxonomy" id="215465"/>
    <lineage>
        <taxon>Eukaryota</taxon>
        <taxon>Fungi</taxon>
        <taxon>Dikarya</taxon>
        <taxon>Ascomycota</taxon>
        <taxon>Pezizomycotina</taxon>
        <taxon>Dothideomycetes</taxon>
        <taxon>Dothideomycetidae</taxon>
        <taxon>Mycosphaerellales</taxon>
        <taxon>Mycosphaerellaceae</taxon>
        <taxon>Septoria</taxon>
    </lineage>
</organism>
<protein>
    <submittedName>
        <fullName evidence="2">Uncharacterized protein</fullName>
    </submittedName>
</protein>
<keyword evidence="3" id="KW-1185">Reference proteome</keyword>
<proteinExistence type="predicted"/>
<accession>A0A9Q9AR65</accession>
<sequence>MSRPKNKDDLAASSPAPLPLAVTLPPLLALPVELRLDIYDLVFKPTIFYFTKPLDHPLLHVNKRIRDECLPFFLKTLATYDTELLATVDEALEKAEKVKQKIAAPVTTPMSCTGMALEREVKQVKERAEKERKRVEECKKKWERE</sequence>
<reference evidence="2" key="1">
    <citation type="submission" date="2022-06" db="EMBL/GenBank/DDBJ databases">
        <title>Complete genome sequences of two strains of the flax pathogen Septoria linicola.</title>
        <authorList>
            <person name="Lapalu N."/>
            <person name="Simon A."/>
            <person name="Demenou B."/>
            <person name="Paumier D."/>
            <person name="Guillot M.-P."/>
            <person name="Gout L."/>
            <person name="Valade R."/>
        </authorList>
    </citation>
    <scope>NUCLEOTIDE SEQUENCE</scope>
    <source>
        <strain evidence="2">SE15195</strain>
    </source>
</reference>
<dbReference type="AlphaFoldDB" id="A0A9Q9AR65"/>
<feature type="coiled-coil region" evidence="1">
    <location>
        <begin position="114"/>
        <end position="145"/>
    </location>
</feature>
<dbReference type="EMBL" id="CP099420">
    <property type="protein sequence ID" value="USW50556.1"/>
    <property type="molecule type" value="Genomic_DNA"/>
</dbReference>
<dbReference type="Proteomes" id="UP001056384">
    <property type="component" value="Chromosome 3"/>
</dbReference>
<evidence type="ECO:0000313" key="3">
    <source>
        <dbReference type="Proteomes" id="UP001056384"/>
    </source>
</evidence>